<accession>A0A8S3QFX9</accession>
<evidence type="ECO:0000313" key="3">
    <source>
        <dbReference type="Proteomes" id="UP000683360"/>
    </source>
</evidence>
<feature type="region of interest" description="Disordered" evidence="1">
    <location>
        <begin position="1"/>
        <end position="31"/>
    </location>
</feature>
<feature type="compositionally biased region" description="Basic and acidic residues" evidence="1">
    <location>
        <begin position="10"/>
        <end position="21"/>
    </location>
</feature>
<gene>
    <name evidence="2" type="ORF">MEDL_9416</name>
</gene>
<evidence type="ECO:0000313" key="2">
    <source>
        <dbReference type="EMBL" id="CAG2194413.1"/>
    </source>
</evidence>
<organism evidence="2 3">
    <name type="scientific">Mytilus edulis</name>
    <name type="common">Blue mussel</name>
    <dbReference type="NCBI Taxonomy" id="6550"/>
    <lineage>
        <taxon>Eukaryota</taxon>
        <taxon>Metazoa</taxon>
        <taxon>Spiralia</taxon>
        <taxon>Lophotrochozoa</taxon>
        <taxon>Mollusca</taxon>
        <taxon>Bivalvia</taxon>
        <taxon>Autobranchia</taxon>
        <taxon>Pteriomorphia</taxon>
        <taxon>Mytilida</taxon>
        <taxon>Mytiloidea</taxon>
        <taxon>Mytilidae</taxon>
        <taxon>Mytilinae</taxon>
        <taxon>Mytilus</taxon>
    </lineage>
</organism>
<feature type="region of interest" description="Disordered" evidence="1">
    <location>
        <begin position="68"/>
        <end position="94"/>
    </location>
</feature>
<keyword evidence="3" id="KW-1185">Reference proteome</keyword>
<reference evidence="2" key="1">
    <citation type="submission" date="2021-03" db="EMBL/GenBank/DDBJ databases">
        <authorList>
            <person name="Bekaert M."/>
        </authorList>
    </citation>
    <scope>NUCLEOTIDE SEQUENCE</scope>
</reference>
<protein>
    <submittedName>
        <fullName evidence="2">Uncharacterized protein</fullName>
    </submittedName>
</protein>
<sequence>MPNKNVQIKEPVKAKEKDEGQSSRPETPTWDYYDLDLEPVEIAINDSSPTSDGAQPIYLPMDTTMGIKNQKGKMTKGQQKGHRKSAKRKDKPIPGKAVPQIIITDAENDKNENRKSQEFVTPRNITIEMEADKTPNRNKSNAQITVTADVHLPRTNIERSESTTIEIQDSDSFIIDLEDIDSITPSPKLDFSAKQSIPMQVFIDENYDSFDEASIEEIHHPYIVSKNNDLITEV</sequence>
<dbReference type="Proteomes" id="UP000683360">
    <property type="component" value="Unassembled WGS sequence"/>
</dbReference>
<dbReference type="EMBL" id="CAJPWZ010000477">
    <property type="protein sequence ID" value="CAG2194413.1"/>
    <property type="molecule type" value="Genomic_DNA"/>
</dbReference>
<name>A0A8S3QFX9_MYTED</name>
<proteinExistence type="predicted"/>
<dbReference type="AlphaFoldDB" id="A0A8S3QFX9"/>
<feature type="compositionally biased region" description="Basic residues" evidence="1">
    <location>
        <begin position="70"/>
        <end position="90"/>
    </location>
</feature>
<evidence type="ECO:0000256" key="1">
    <source>
        <dbReference type="SAM" id="MobiDB-lite"/>
    </source>
</evidence>
<comment type="caution">
    <text evidence="2">The sequence shown here is derived from an EMBL/GenBank/DDBJ whole genome shotgun (WGS) entry which is preliminary data.</text>
</comment>